<proteinExistence type="predicted"/>
<feature type="non-terminal residue" evidence="1">
    <location>
        <position position="1"/>
    </location>
</feature>
<comment type="caution">
    <text evidence="1">The sequence shown here is derived from an EMBL/GenBank/DDBJ whole genome shotgun (WGS) entry which is preliminary data.</text>
</comment>
<accession>A0A8J2K2N9</accession>
<protein>
    <submittedName>
        <fullName evidence="1">Uncharacterized protein</fullName>
    </submittedName>
</protein>
<reference evidence="1" key="1">
    <citation type="submission" date="2021-06" db="EMBL/GenBank/DDBJ databases">
        <authorList>
            <person name="Hodson N. C."/>
            <person name="Mongue J. A."/>
            <person name="Jaron S. K."/>
        </authorList>
    </citation>
    <scope>NUCLEOTIDE SEQUENCE</scope>
</reference>
<gene>
    <name evidence="1" type="ORF">AFUS01_LOCUS7923</name>
</gene>
<name>A0A8J2K2N9_9HEXA</name>
<dbReference type="Proteomes" id="UP000708208">
    <property type="component" value="Unassembled WGS sequence"/>
</dbReference>
<evidence type="ECO:0000313" key="2">
    <source>
        <dbReference type="Proteomes" id="UP000708208"/>
    </source>
</evidence>
<evidence type="ECO:0000313" key="1">
    <source>
        <dbReference type="EMBL" id="CAG7718538.1"/>
    </source>
</evidence>
<organism evidence="1 2">
    <name type="scientific">Allacma fusca</name>
    <dbReference type="NCBI Taxonomy" id="39272"/>
    <lineage>
        <taxon>Eukaryota</taxon>
        <taxon>Metazoa</taxon>
        <taxon>Ecdysozoa</taxon>
        <taxon>Arthropoda</taxon>
        <taxon>Hexapoda</taxon>
        <taxon>Collembola</taxon>
        <taxon>Symphypleona</taxon>
        <taxon>Sminthuridae</taxon>
        <taxon>Allacma</taxon>
    </lineage>
</organism>
<dbReference type="EMBL" id="CAJVCH010054115">
    <property type="protein sequence ID" value="CAG7718538.1"/>
    <property type="molecule type" value="Genomic_DNA"/>
</dbReference>
<keyword evidence="2" id="KW-1185">Reference proteome</keyword>
<dbReference type="OrthoDB" id="382863at2759"/>
<sequence>MSDRNNQSVVAEHKSIAVGMLTVTTDINYNMLNT</sequence>
<dbReference type="AlphaFoldDB" id="A0A8J2K2N9"/>